<name>A0A183GQK0_HELPZ</name>
<accession>A0A3P8DWB2</accession>
<reference evidence="2 3" key="1">
    <citation type="submission" date="2018-11" db="EMBL/GenBank/DDBJ databases">
        <authorList>
            <consortium name="Pathogen Informatics"/>
        </authorList>
    </citation>
    <scope>NUCLEOTIDE SEQUENCE [LARGE SCALE GENOMIC DNA]</scope>
</reference>
<evidence type="ECO:0000313" key="2">
    <source>
        <dbReference type="EMBL" id="VDP48321.1"/>
    </source>
</evidence>
<feature type="region of interest" description="Disordered" evidence="1">
    <location>
        <begin position="213"/>
        <end position="247"/>
    </location>
</feature>
<sequence>MVLRLVTSAEDPLCRFMDIDFSGRKHDAKTLLKQIFVYYNLEFLKLEGCELTDRDIFNVPEINCKVKYLCLPDNKFTKPWQLLAIRKSEIKGADGAACKAHEILRDSARVRNSETESIELQSTSSSSLHPWRAMSFPSEVYNSLDIDEGYEPNMNRSPFRDGGNAANAADVREPLSQVGNQCRGCSCEARPPHGAGNSAGPPRVIERGHELMDNSTPVSSQQGRREESDCQSQVPELAPEQPSMPYANTSCVDQRVADMMSVAPVSLRTPGQVIAAIQNGVQYETIVSDQLRGLRFDVHGTWEHQRAISSLRNPSDTVVQQLAHLVRCQGEMISGLAGAIDHVLTSLPPLRREHGRKKVHAKEKPEVPDGTRISAANLTKCWAIVECKPFNEMNLNQFMEKWRRCGKSGEGEHSVRATDFFRHYFQEAWTPTDAIKQYACRQRWNSGKKPELKDLPEHLLLEERRGSNDAQREKALKHRKGCRDRWYPLLHECLGKTLAEVRQWEMRDGKLVPRPKRKRLSINNESFLDDSSCMSLEL</sequence>
<protein>
    <submittedName>
        <fullName evidence="4">Centrosomal protein of 78 kDa</fullName>
    </submittedName>
</protein>
<evidence type="ECO:0000313" key="3">
    <source>
        <dbReference type="Proteomes" id="UP000050761"/>
    </source>
</evidence>
<keyword evidence="3" id="KW-1185">Reference proteome</keyword>
<proteinExistence type="predicted"/>
<dbReference type="Proteomes" id="UP000050761">
    <property type="component" value="Unassembled WGS sequence"/>
</dbReference>
<dbReference type="AlphaFoldDB" id="A0A183GQK0"/>
<gene>
    <name evidence="2" type="ORF">HPBE_LOCUS24968</name>
</gene>
<dbReference type="EMBL" id="UZAH01037155">
    <property type="protein sequence ID" value="VDP48321.1"/>
    <property type="molecule type" value="Genomic_DNA"/>
</dbReference>
<organism evidence="3 4">
    <name type="scientific">Heligmosomoides polygyrus</name>
    <name type="common">Parasitic roundworm</name>
    <dbReference type="NCBI Taxonomy" id="6339"/>
    <lineage>
        <taxon>Eukaryota</taxon>
        <taxon>Metazoa</taxon>
        <taxon>Ecdysozoa</taxon>
        <taxon>Nematoda</taxon>
        <taxon>Chromadorea</taxon>
        <taxon>Rhabditida</taxon>
        <taxon>Rhabditina</taxon>
        <taxon>Rhabditomorpha</taxon>
        <taxon>Strongyloidea</taxon>
        <taxon>Heligmosomidae</taxon>
        <taxon>Heligmosomoides</taxon>
    </lineage>
</organism>
<feature type="compositionally biased region" description="Polar residues" evidence="1">
    <location>
        <begin position="213"/>
        <end position="222"/>
    </location>
</feature>
<reference evidence="4" key="2">
    <citation type="submission" date="2019-09" db="UniProtKB">
        <authorList>
            <consortium name="WormBaseParasite"/>
        </authorList>
    </citation>
    <scope>IDENTIFICATION</scope>
</reference>
<dbReference type="WBParaSite" id="HPBE_0002497001-mRNA-1">
    <property type="protein sequence ID" value="HPBE_0002497001-mRNA-1"/>
    <property type="gene ID" value="HPBE_0002497001"/>
</dbReference>
<accession>A0A183GQK0</accession>
<evidence type="ECO:0000313" key="4">
    <source>
        <dbReference type="WBParaSite" id="HPBE_0002497001-mRNA-1"/>
    </source>
</evidence>
<evidence type="ECO:0000256" key="1">
    <source>
        <dbReference type="SAM" id="MobiDB-lite"/>
    </source>
</evidence>